<feature type="region of interest" description="Disordered" evidence="1">
    <location>
        <begin position="1"/>
        <end position="61"/>
    </location>
</feature>
<dbReference type="HOGENOM" id="CLU_1388619_0_0_11"/>
<dbReference type="PATRIC" id="fig|1348663.4.peg.6024"/>
<accession>A0A066YLN7</accession>
<reference evidence="2 3" key="1">
    <citation type="submission" date="2014-05" db="EMBL/GenBank/DDBJ databases">
        <title>Draft Genome Sequence of Kitasatospora cheerisanensis KCTC 2395.</title>
        <authorList>
            <person name="Nam D.H."/>
        </authorList>
    </citation>
    <scope>NUCLEOTIDE SEQUENCE [LARGE SCALE GENOMIC DNA]</scope>
    <source>
        <strain evidence="2 3">KCTC 2395</strain>
    </source>
</reference>
<feature type="compositionally biased region" description="Low complexity" evidence="1">
    <location>
        <begin position="132"/>
        <end position="142"/>
    </location>
</feature>
<feature type="region of interest" description="Disordered" evidence="1">
    <location>
        <begin position="125"/>
        <end position="196"/>
    </location>
</feature>
<dbReference type="Proteomes" id="UP000027178">
    <property type="component" value="Unassembled WGS sequence"/>
</dbReference>
<organism evidence="2 3">
    <name type="scientific">Kitasatospora cheerisanensis KCTC 2395</name>
    <dbReference type="NCBI Taxonomy" id="1348663"/>
    <lineage>
        <taxon>Bacteria</taxon>
        <taxon>Bacillati</taxon>
        <taxon>Actinomycetota</taxon>
        <taxon>Actinomycetes</taxon>
        <taxon>Kitasatosporales</taxon>
        <taxon>Streptomycetaceae</taxon>
        <taxon>Kitasatospora</taxon>
    </lineage>
</organism>
<evidence type="ECO:0000313" key="2">
    <source>
        <dbReference type="EMBL" id="KDN82072.1"/>
    </source>
</evidence>
<feature type="compositionally biased region" description="Low complexity" evidence="1">
    <location>
        <begin position="32"/>
        <end position="61"/>
    </location>
</feature>
<keyword evidence="3" id="KW-1185">Reference proteome</keyword>
<sequence length="196" mass="19987">MFAGPVQEELRQHRGLPDAARPRSSSGTAAVAPPTCSASSSRTASRPPKWSPTSRASGASSWRRSMCALISSCGGRPGTAPAIQSATRAVARSSVRDCCASGGAVPVRYAVRASWTGPCGWSGLAASARRTASGPSSPAIASRRAESRRRSSTRPPSPWTGSLARASASRAPSSGSRPTGRIVSGSKPTRTAAAAR</sequence>
<comment type="caution">
    <text evidence="2">The sequence shown here is derived from an EMBL/GenBank/DDBJ whole genome shotgun (WGS) entry which is preliminary data.</text>
</comment>
<name>A0A066YLN7_9ACTN</name>
<evidence type="ECO:0000256" key="1">
    <source>
        <dbReference type="SAM" id="MobiDB-lite"/>
    </source>
</evidence>
<dbReference type="AlphaFoldDB" id="A0A066YLN7"/>
<evidence type="ECO:0000313" key="3">
    <source>
        <dbReference type="Proteomes" id="UP000027178"/>
    </source>
</evidence>
<protein>
    <submittedName>
        <fullName evidence="2">Uncharacterized protein</fullName>
    </submittedName>
</protein>
<dbReference type="EMBL" id="JNBY01000126">
    <property type="protein sequence ID" value="KDN82072.1"/>
    <property type="molecule type" value="Genomic_DNA"/>
</dbReference>
<gene>
    <name evidence="2" type="ORF">KCH_62260</name>
</gene>
<feature type="compositionally biased region" description="Low complexity" evidence="1">
    <location>
        <begin position="160"/>
        <end position="181"/>
    </location>
</feature>
<proteinExistence type="predicted"/>